<dbReference type="PANTHER" id="PTHR36167:SF3">
    <property type="entry name" value="C2H2 FINGER DOMAIN TRANSCRIPTION FACTOR (EUROFUNG)-RELATED"/>
    <property type="match status" value="1"/>
</dbReference>
<dbReference type="PROSITE" id="PS00028">
    <property type="entry name" value="ZINC_FINGER_C2H2_1"/>
    <property type="match status" value="1"/>
</dbReference>
<feature type="domain" description="C2H2-type" evidence="3">
    <location>
        <begin position="27"/>
        <end position="58"/>
    </location>
</feature>
<reference evidence="5" key="1">
    <citation type="submission" date="2016-02" db="EMBL/GenBank/DDBJ databases">
        <title>Comparative genomics of biotechnologically important yeasts.</title>
        <authorList>
            <consortium name="DOE Joint Genome Institute"/>
            <person name="Riley R."/>
            <person name="Haridas S."/>
            <person name="Wolfe K.H."/>
            <person name="Lopes M.R."/>
            <person name="Hittinger C.T."/>
            <person name="Goker M."/>
            <person name="Salamov A."/>
            <person name="Wisecaver J."/>
            <person name="Long T.M."/>
            <person name="Aerts A.L."/>
            <person name="Barry K."/>
            <person name="Choi C."/>
            <person name="Clum A."/>
            <person name="Coughlan A.Y."/>
            <person name="Deshpande S."/>
            <person name="Douglass A.P."/>
            <person name="Hanson S.J."/>
            <person name="Klenk H.-P."/>
            <person name="Labutti K."/>
            <person name="Lapidus A."/>
            <person name="Lindquist E."/>
            <person name="Lipzen A."/>
            <person name="Meier-Kolthoff J.P."/>
            <person name="Ohm R.A."/>
            <person name="Otillar R.P."/>
            <person name="Pangilinan J."/>
            <person name="Peng Y."/>
            <person name="Rokas A."/>
            <person name="Rosa C.A."/>
            <person name="Scheuner C."/>
            <person name="Sibirny A.A."/>
            <person name="Slot J.C."/>
            <person name="Stielow J.B."/>
            <person name="Sun H."/>
            <person name="Kurtzman C.P."/>
            <person name="Blackwell M."/>
            <person name="Jeffries T.W."/>
            <person name="Grigoriev I.V."/>
        </authorList>
    </citation>
    <scope>NUCLEOTIDE SEQUENCE [LARGE SCALE GENOMIC DNA]</scope>
    <source>
        <strain evidence="5">NRRL Y-17796</strain>
    </source>
</reference>
<gene>
    <name evidence="4" type="ORF">CANCADRAFT_32335</name>
</gene>
<keyword evidence="1" id="KW-0479">Metal-binding</keyword>
<feature type="region of interest" description="Disordered" evidence="2">
    <location>
        <begin position="199"/>
        <end position="223"/>
    </location>
</feature>
<proteinExistence type="predicted"/>
<dbReference type="EMBL" id="KV453843">
    <property type="protein sequence ID" value="ODV88886.1"/>
    <property type="molecule type" value="Genomic_DNA"/>
</dbReference>
<dbReference type="InterPro" id="IPR013087">
    <property type="entry name" value="Znf_C2H2_type"/>
</dbReference>
<protein>
    <recommendedName>
        <fullName evidence="3">C2H2-type domain-containing protein</fullName>
    </recommendedName>
</protein>
<dbReference type="GO" id="GO:0008270">
    <property type="term" value="F:zinc ion binding"/>
    <property type="evidence" value="ECO:0007669"/>
    <property type="project" value="UniProtKB-KW"/>
</dbReference>
<dbReference type="PANTHER" id="PTHR36167">
    <property type="entry name" value="C2H2 FINGER DOMAIN TRANSCRIPTION FACTOR (EUROFUNG)-RELATED"/>
    <property type="match status" value="1"/>
</dbReference>
<dbReference type="GO" id="GO:0006355">
    <property type="term" value="P:regulation of DNA-templated transcription"/>
    <property type="evidence" value="ECO:0007669"/>
    <property type="project" value="InterPro"/>
</dbReference>
<dbReference type="InterPro" id="IPR039327">
    <property type="entry name" value="CON7-like"/>
</dbReference>
<evidence type="ECO:0000313" key="5">
    <source>
        <dbReference type="Proteomes" id="UP000095023"/>
    </source>
</evidence>
<feature type="compositionally biased region" description="Low complexity" evidence="2">
    <location>
        <begin position="214"/>
        <end position="223"/>
    </location>
</feature>
<evidence type="ECO:0000256" key="1">
    <source>
        <dbReference type="PROSITE-ProRule" id="PRU00042"/>
    </source>
</evidence>
<dbReference type="PROSITE" id="PS50157">
    <property type="entry name" value="ZINC_FINGER_C2H2_2"/>
    <property type="match status" value="1"/>
</dbReference>
<dbReference type="Proteomes" id="UP000095023">
    <property type="component" value="Unassembled WGS sequence"/>
</dbReference>
<name>A0A1E4TAV2_9ASCO</name>
<evidence type="ECO:0000256" key="2">
    <source>
        <dbReference type="SAM" id="MobiDB-lite"/>
    </source>
</evidence>
<keyword evidence="5" id="KW-1185">Reference proteome</keyword>
<keyword evidence="1" id="KW-0863">Zinc-finger</keyword>
<evidence type="ECO:0000259" key="3">
    <source>
        <dbReference type="PROSITE" id="PS50157"/>
    </source>
</evidence>
<dbReference type="OrthoDB" id="1939603at2759"/>
<dbReference type="AlphaFoldDB" id="A0A1E4TAV2"/>
<evidence type="ECO:0000313" key="4">
    <source>
        <dbReference type="EMBL" id="ODV88886.1"/>
    </source>
</evidence>
<sequence length="363" mass="39228">MNNSKSTSPEGQHKRHRRRHGEIERLYACNYQDCQKAYGTLNHLNAHVQMQGHGAKRLPEEFKEIRDLCRLRRKQQQKQGKLLQTHHHFRNQNQPLDISVPRSFQSPVLSGSAVGTQLPSINSVHSGIDNRDINSAAASHYYHTAGYSYDFDSVARPPLGYPVGYSLGSAGYELASSYYTTPTMGVSVHNSYSGLYNSEQEPVPYDTPGHTTFSSASSSTGLSSNNSIYASRAAFSIQEQEFQAQRKSYPTALSHANVDGSLSYETSSLNPLATAATQATSTSTSSAPATAAATTSNIASSSYYGSSDFDYIEPSEPVSGIYGESVVTKTDSSSMRVAGVSSVRLGDSYLPGASHDSFNGATA</sequence>
<keyword evidence="1" id="KW-0862">Zinc</keyword>
<dbReference type="Gene3D" id="3.30.160.60">
    <property type="entry name" value="Classic Zinc Finger"/>
    <property type="match status" value="1"/>
</dbReference>
<accession>A0A1E4TAV2</accession>
<organism evidence="4 5">
    <name type="scientific">Tortispora caseinolytica NRRL Y-17796</name>
    <dbReference type="NCBI Taxonomy" id="767744"/>
    <lineage>
        <taxon>Eukaryota</taxon>
        <taxon>Fungi</taxon>
        <taxon>Dikarya</taxon>
        <taxon>Ascomycota</taxon>
        <taxon>Saccharomycotina</taxon>
        <taxon>Trigonopsidomycetes</taxon>
        <taxon>Trigonopsidales</taxon>
        <taxon>Trigonopsidaceae</taxon>
        <taxon>Tortispora</taxon>
    </lineage>
</organism>